<dbReference type="PROSITE" id="PS50048">
    <property type="entry name" value="ZN2_CY6_FUNGAL_2"/>
    <property type="match status" value="1"/>
</dbReference>
<feature type="compositionally biased region" description="Low complexity" evidence="7">
    <location>
        <begin position="56"/>
        <end position="66"/>
    </location>
</feature>
<evidence type="ECO:0000256" key="5">
    <source>
        <dbReference type="ARBA" id="ARBA00023163"/>
    </source>
</evidence>
<dbReference type="Gene3D" id="4.10.240.10">
    <property type="entry name" value="Zn(2)-C6 fungal-type DNA-binding domain"/>
    <property type="match status" value="1"/>
</dbReference>
<keyword evidence="6" id="KW-0539">Nucleus</keyword>
<dbReference type="PROSITE" id="PS00463">
    <property type="entry name" value="ZN2_CY6_FUNGAL_1"/>
    <property type="match status" value="1"/>
</dbReference>
<dbReference type="PANTHER" id="PTHR31944">
    <property type="entry name" value="HEME-RESPONSIVE ZINC FINGER TRANSCRIPTION FACTOR HAP1"/>
    <property type="match status" value="1"/>
</dbReference>
<evidence type="ECO:0000256" key="1">
    <source>
        <dbReference type="ARBA" id="ARBA00022723"/>
    </source>
</evidence>
<evidence type="ECO:0000256" key="7">
    <source>
        <dbReference type="SAM" id="MobiDB-lite"/>
    </source>
</evidence>
<dbReference type="GO" id="GO:0005634">
    <property type="term" value="C:nucleus"/>
    <property type="evidence" value="ECO:0007669"/>
    <property type="project" value="TreeGrafter"/>
</dbReference>
<keyword evidence="1" id="KW-0479">Metal-binding</keyword>
<dbReference type="InterPro" id="IPR001138">
    <property type="entry name" value="Zn2Cys6_DnaBD"/>
</dbReference>
<evidence type="ECO:0000256" key="6">
    <source>
        <dbReference type="ARBA" id="ARBA00023242"/>
    </source>
</evidence>
<dbReference type="SUPFAM" id="SSF57701">
    <property type="entry name" value="Zn2/Cys6 DNA-binding domain"/>
    <property type="match status" value="1"/>
</dbReference>
<dbReference type="SMART" id="SM00066">
    <property type="entry name" value="GAL4"/>
    <property type="match status" value="1"/>
</dbReference>
<protein>
    <recommendedName>
        <fullName evidence="8">Zn(2)-C6 fungal-type domain-containing protein</fullName>
    </recommendedName>
</protein>
<comment type="caution">
    <text evidence="9">The sequence shown here is derived from an EMBL/GenBank/DDBJ whole genome shotgun (WGS) entry which is preliminary data.</text>
</comment>
<evidence type="ECO:0000313" key="10">
    <source>
        <dbReference type="Proteomes" id="UP000696573"/>
    </source>
</evidence>
<keyword evidence="5" id="KW-0804">Transcription</keyword>
<name>A0A9N9VG48_9HYPO</name>
<evidence type="ECO:0000256" key="2">
    <source>
        <dbReference type="ARBA" id="ARBA00022833"/>
    </source>
</evidence>
<organism evidence="9 10">
    <name type="scientific">Clonostachys rhizophaga</name>
    <dbReference type="NCBI Taxonomy" id="160324"/>
    <lineage>
        <taxon>Eukaryota</taxon>
        <taxon>Fungi</taxon>
        <taxon>Dikarya</taxon>
        <taxon>Ascomycota</taxon>
        <taxon>Pezizomycotina</taxon>
        <taxon>Sordariomycetes</taxon>
        <taxon>Hypocreomycetidae</taxon>
        <taxon>Hypocreales</taxon>
        <taxon>Bionectriaceae</taxon>
        <taxon>Clonostachys</taxon>
    </lineage>
</organism>
<feature type="domain" description="Zn(2)-C6 fungal-type" evidence="8">
    <location>
        <begin position="21"/>
        <end position="50"/>
    </location>
</feature>
<dbReference type="AlphaFoldDB" id="A0A9N9VG48"/>
<dbReference type="EMBL" id="CABFNQ020000676">
    <property type="protein sequence ID" value="CAH0022409.1"/>
    <property type="molecule type" value="Genomic_DNA"/>
</dbReference>
<dbReference type="CDD" id="cd00067">
    <property type="entry name" value="GAL4"/>
    <property type="match status" value="1"/>
</dbReference>
<dbReference type="GO" id="GO:0006351">
    <property type="term" value="P:DNA-templated transcription"/>
    <property type="evidence" value="ECO:0007669"/>
    <property type="project" value="InterPro"/>
</dbReference>
<dbReference type="InterPro" id="IPR051430">
    <property type="entry name" value="Fungal_TF_Env_Response"/>
</dbReference>
<gene>
    <name evidence="9" type="ORF">CRHIZ90672A_00004220</name>
</gene>
<feature type="compositionally biased region" description="Polar residues" evidence="7">
    <location>
        <begin position="68"/>
        <end position="82"/>
    </location>
</feature>
<dbReference type="Pfam" id="PF00172">
    <property type="entry name" value="Zn_clus"/>
    <property type="match status" value="1"/>
</dbReference>
<keyword evidence="3" id="KW-0805">Transcription regulation</keyword>
<reference evidence="9" key="1">
    <citation type="submission" date="2021-10" db="EMBL/GenBank/DDBJ databases">
        <authorList>
            <person name="Piombo E."/>
        </authorList>
    </citation>
    <scope>NUCLEOTIDE SEQUENCE</scope>
</reference>
<dbReference type="GO" id="GO:0001228">
    <property type="term" value="F:DNA-binding transcription activator activity, RNA polymerase II-specific"/>
    <property type="evidence" value="ECO:0007669"/>
    <property type="project" value="TreeGrafter"/>
</dbReference>
<keyword evidence="2" id="KW-0862">Zinc</keyword>
<keyword evidence="10" id="KW-1185">Reference proteome</keyword>
<dbReference type="GO" id="GO:0000978">
    <property type="term" value="F:RNA polymerase II cis-regulatory region sequence-specific DNA binding"/>
    <property type="evidence" value="ECO:0007669"/>
    <property type="project" value="TreeGrafter"/>
</dbReference>
<dbReference type="PANTHER" id="PTHR31944:SF131">
    <property type="entry name" value="HEME-RESPONSIVE ZINC FINGER TRANSCRIPTION FACTOR HAP1"/>
    <property type="match status" value="1"/>
</dbReference>
<keyword evidence="4" id="KW-0238">DNA-binding</keyword>
<dbReference type="GO" id="GO:0008270">
    <property type="term" value="F:zinc ion binding"/>
    <property type="evidence" value="ECO:0007669"/>
    <property type="project" value="InterPro"/>
</dbReference>
<accession>A0A9N9VG48</accession>
<proteinExistence type="predicted"/>
<dbReference type="SMART" id="SM00906">
    <property type="entry name" value="Fungal_trans"/>
    <property type="match status" value="1"/>
</dbReference>
<evidence type="ECO:0000313" key="9">
    <source>
        <dbReference type="EMBL" id="CAH0022409.1"/>
    </source>
</evidence>
<dbReference type="InterPro" id="IPR007219">
    <property type="entry name" value="XnlR_reg_dom"/>
</dbReference>
<evidence type="ECO:0000256" key="3">
    <source>
        <dbReference type="ARBA" id="ARBA00023015"/>
    </source>
</evidence>
<dbReference type="CDD" id="cd12148">
    <property type="entry name" value="fungal_TF_MHR"/>
    <property type="match status" value="1"/>
</dbReference>
<dbReference type="InterPro" id="IPR036864">
    <property type="entry name" value="Zn2-C6_fun-type_DNA-bd_sf"/>
</dbReference>
<sequence>MPPRNQPSSQPRRQRRRPPLSCIECRRRKVKCDRKDPCCHCILWKIPCLYSPKTPSASARASGRRSVTPLTTNSSRDGTVQQPGAGHPTPETNENHNGEKTIPASPDPTPNTKQDPAELERRLCALEQMARSFAPAWALEKLDEASSSHSAPACNGDAFSFRKSSLYGKTHWSDGSHIFRNISAFLNAESDCAAENEITRRLKLDMRATVLKYKTLAKSLKSSQPGKYFPSPDVSLPTKAVADRVAQLYVSRFESVFRIVHVPSFWGEYGQYWSNPLGTPDAIRIKVQLVVAIGSSLCPEAHSTQGVRSAAAQTVHDAQRWIFGPWEKNRISISGLQIQCLLILARQVLNVGGDLVWVTMGTVVRTAMHMGLHRDPRHFENITVLHAEIRRRLWATILEMNVQAALDAGSLPGIASDDFDTEPPSNCNDEDLHDEVYKLEQRPDDTVTDASLQRHILSVLRPRVEIVRCMNSARKEVDYEEVMKLNSVIMDACRRCVTLTRRTVSDGGEVFRRNMGDLLLRRFLIPLHRPWVDRARKSALFFSSRKQSLDVAMALLSPPGDEGFSHLCMLGGGIFKHRLIHVTLTLLMELLAEIDEHDGSQPPEEPCSYRKMLMSGVEETRRQWEQRVQLCDTSMKLHMKICMILGQAEGAETGIALQQSMAQHGKASLESSYSLLESSSGLQPLDTGPTGNSGDFLHPGENLEFLDFDDIWRFDDLMAHGTVGHSFW</sequence>
<feature type="region of interest" description="Disordered" evidence="7">
    <location>
        <begin position="54"/>
        <end position="117"/>
    </location>
</feature>
<evidence type="ECO:0000256" key="4">
    <source>
        <dbReference type="ARBA" id="ARBA00023125"/>
    </source>
</evidence>
<evidence type="ECO:0000259" key="8">
    <source>
        <dbReference type="PROSITE" id="PS50048"/>
    </source>
</evidence>
<dbReference type="Pfam" id="PF04082">
    <property type="entry name" value="Fungal_trans"/>
    <property type="match status" value="1"/>
</dbReference>
<dbReference type="Proteomes" id="UP000696573">
    <property type="component" value="Unassembled WGS sequence"/>
</dbReference>
<dbReference type="OrthoDB" id="4337792at2759"/>